<keyword evidence="4 8" id="KW-0067">ATP-binding</keyword>
<dbReference type="GO" id="GO:0003677">
    <property type="term" value="F:DNA binding"/>
    <property type="evidence" value="ECO:0007669"/>
    <property type="project" value="UniProtKB-UniRule"/>
</dbReference>
<evidence type="ECO:0000256" key="7">
    <source>
        <dbReference type="ARBA" id="ARBA00023235"/>
    </source>
</evidence>
<dbReference type="InterPro" id="IPR013760">
    <property type="entry name" value="Topo_IIA-like_dom_sf"/>
</dbReference>
<dbReference type="GO" id="GO:0034335">
    <property type="term" value="F:DNA negative supercoiling activity"/>
    <property type="evidence" value="ECO:0007669"/>
    <property type="project" value="UniProtKB-ARBA"/>
</dbReference>
<dbReference type="GO" id="GO:0005737">
    <property type="term" value="C:cytoplasm"/>
    <property type="evidence" value="ECO:0007669"/>
    <property type="project" value="UniProtKB-SubCell"/>
</dbReference>
<dbReference type="InterPro" id="IPR050220">
    <property type="entry name" value="Type_II_DNA_Topoisomerases"/>
</dbReference>
<dbReference type="HAMAP" id="MF_01897">
    <property type="entry name" value="GyrA"/>
    <property type="match status" value="1"/>
</dbReference>
<dbReference type="InterPro" id="IPR006691">
    <property type="entry name" value="GyrA/parC_rep"/>
</dbReference>
<dbReference type="GO" id="GO:0005694">
    <property type="term" value="C:chromosome"/>
    <property type="evidence" value="ECO:0007669"/>
    <property type="project" value="InterPro"/>
</dbReference>
<evidence type="ECO:0000256" key="2">
    <source>
        <dbReference type="ARBA" id="ARBA00008263"/>
    </source>
</evidence>
<dbReference type="GO" id="GO:0009330">
    <property type="term" value="C:DNA topoisomerase type II (double strand cut, ATP-hydrolyzing) complex"/>
    <property type="evidence" value="ECO:0007669"/>
    <property type="project" value="TreeGrafter"/>
</dbReference>
<accession>A0A9E6TTV5</accession>
<protein>
    <recommendedName>
        <fullName evidence="8">DNA gyrase subunit A</fullName>
        <ecNumber evidence="8">5.6.2.2</ecNumber>
    </recommendedName>
</protein>
<evidence type="ECO:0000256" key="4">
    <source>
        <dbReference type="ARBA" id="ARBA00022840"/>
    </source>
</evidence>
<dbReference type="InterPro" id="IPR002205">
    <property type="entry name" value="Topo_IIA_dom_A"/>
</dbReference>
<dbReference type="KEGG" id="pvw:HU752_009740"/>
<dbReference type="PROSITE" id="PS52040">
    <property type="entry name" value="TOPO_IIA"/>
    <property type="match status" value="1"/>
</dbReference>
<comment type="similarity">
    <text evidence="2 8">Belongs to the type II topoisomerase GyrA/ParC subunit family.</text>
</comment>
<reference evidence="12 13" key="1">
    <citation type="journal article" date="2020" name="Microorganisms">
        <title>Reliable Identification of Environmental Pseudomonas Isolates Using the rpoD Gene.</title>
        <authorList>
            <consortium name="The Broad Institute Genome Sequencing Platform"/>
            <person name="Girard L."/>
            <person name="Lood C."/>
            <person name="Rokni-Zadeh H."/>
            <person name="van Noort V."/>
            <person name="Lavigne R."/>
            <person name="De Mot R."/>
        </authorList>
    </citation>
    <scope>NUCLEOTIDE SEQUENCE [LARGE SCALE GENOMIC DNA]</scope>
    <source>
        <strain evidence="12 13">RW8P3</strain>
    </source>
</reference>
<evidence type="ECO:0000256" key="1">
    <source>
        <dbReference type="ARBA" id="ARBA00000185"/>
    </source>
</evidence>
<feature type="short sequence motif" description="GyrA-box" evidence="8">
    <location>
        <begin position="561"/>
        <end position="567"/>
    </location>
</feature>
<dbReference type="InterPro" id="IPR035516">
    <property type="entry name" value="Gyrase/topoIV_suA_C"/>
</dbReference>
<evidence type="ECO:0000313" key="12">
    <source>
        <dbReference type="EMBL" id="QXI30209.1"/>
    </source>
</evidence>
<feature type="compositionally biased region" description="Acidic residues" evidence="10">
    <location>
        <begin position="913"/>
        <end position="926"/>
    </location>
</feature>
<dbReference type="Proteomes" id="UP000634530">
    <property type="component" value="Chromosome"/>
</dbReference>
<dbReference type="GO" id="GO:0005524">
    <property type="term" value="F:ATP binding"/>
    <property type="evidence" value="ECO:0007669"/>
    <property type="project" value="UniProtKB-UniRule"/>
</dbReference>
<reference evidence="12 13" key="2">
    <citation type="journal article" date="2021" name="Microorganisms">
        <title>The Ever-Expanding Pseudomonas Genus: Description of 43 New Species and Partition of the Pseudomonas putida Group.</title>
        <authorList>
            <person name="Girard L."/>
            <person name="Lood C."/>
            <person name="Hofte M."/>
            <person name="Vandamme P."/>
            <person name="Rokni-Zadeh H."/>
            <person name="van Noort V."/>
            <person name="Lavigne R."/>
            <person name="De Mot R."/>
        </authorList>
    </citation>
    <scope>NUCLEOTIDE SEQUENCE [LARGE SCALE GENOMIC DNA]</scope>
    <source>
        <strain evidence="12 13">RW8P3</strain>
    </source>
</reference>
<sequence>MGELAKEILPVNIEDELKQSYLDYAMSVIVGRALPDARDGLKPVHRRVLFAMSELGNDWNKPYKKSARVVGDVIGKYHPHGDTAVYDTIVRMAQPFSLRYLLVDGQGNFGSVDGDNAAAMRYTEVRMTKLAHELLADLHKETVDWVPNYDGTEQIPAVMPTRIPNLLVNGSSGIAVGMATNIPPHNLGEVIDGCLALIDNPDVTVDELMQYIPGPDFPTAGIINGRAGIIEAYRTGRGRIYMRARSTVEDIDKVGGRQQIVITELPYQLNKARLIEKIAELVKEKKLEGISELRDESDKDGMRVVIELRRGEVPEVILNNLYAQTQLQSVFGINIVALIDGRPRVLNLKDLLEAFVRHRREVVTRRTVFELRKARERGHILEGQAVALSNIDPVIALIKASPTPSEAKEALISTPWESSAVMTMVERAGADSCRPENLDPQYGLRDGKYFLSPEQAQAILELRLHRLTGLEHEKLLAEYQEILNQIGELIRILNSSVRLMEVIREELEVIRAEYGDARRTEILDARLDLTLGDMIPEEERVVTISHSGYAKTQPLSAYQAQRRGGKGKSATGVKDEDYISHLLVANSHATLLLFSSKGKVYWLKTYEIPEASRAARGRPLVNLLPLDEGEYITTMLQIDLEALQQSAGADDELDDADDAVIEGEVIEADDAGDAAEEVDGDTAELVAEPTGAYIFMATAFGTVKKTPLSQFSRPRTSGLIALKLKEGDTLIAAAITDGAKEVMLFSDAGKVIRFAESVVREMGRGARGIRGMRIGKGQKLISMLIPESGAQILTASERGFGKRTPLSKFPRRGRGGQGVIAMVTKERNGQLIGAIQVQEGEEIMLISDQGTLVRTRVDEVSSLGRNTQGVTLIKLANDETLVGLERVQEPSEVEGEELEMGVDAEFEGEMPIDGVADESAADDAADEVERQD</sequence>
<dbReference type="EC" id="5.6.2.2" evidence="8"/>
<evidence type="ECO:0000259" key="11">
    <source>
        <dbReference type="PROSITE" id="PS52040"/>
    </source>
</evidence>
<evidence type="ECO:0000256" key="5">
    <source>
        <dbReference type="ARBA" id="ARBA00023029"/>
    </source>
</evidence>
<evidence type="ECO:0000256" key="9">
    <source>
        <dbReference type="PROSITE-ProRule" id="PRU01384"/>
    </source>
</evidence>
<comment type="function">
    <text evidence="8">A type II topoisomerase that negatively supercoils closed circular double-stranded (ds) DNA in an ATP-dependent manner to modulate DNA topology and maintain chromosomes in an underwound state. Negative supercoiling favors strand separation, and DNA replication, transcription, recombination and repair, all of which involve strand separation. Also able to catalyze the interconversion of other topological isomers of dsDNA rings, including catenanes and knotted rings. Type II topoisomerases break and join 2 DNA strands simultaneously in an ATP-dependent manner.</text>
</comment>
<dbReference type="PANTHER" id="PTHR43493:SF5">
    <property type="entry name" value="DNA GYRASE SUBUNIT A, CHLOROPLASTIC_MITOCHONDRIAL"/>
    <property type="match status" value="1"/>
</dbReference>
<dbReference type="NCBIfam" id="NF004044">
    <property type="entry name" value="PRK05561.1"/>
    <property type="match status" value="1"/>
</dbReference>
<evidence type="ECO:0000313" key="13">
    <source>
        <dbReference type="Proteomes" id="UP000634530"/>
    </source>
</evidence>
<comment type="subcellular location">
    <subcellularLocation>
        <location evidence="8">Cytoplasm</location>
    </subcellularLocation>
</comment>
<dbReference type="GO" id="GO:0006265">
    <property type="term" value="P:DNA topological change"/>
    <property type="evidence" value="ECO:0007669"/>
    <property type="project" value="UniProtKB-UniRule"/>
</dbReference>
<dbReference type="Pfam" id="PF03989">
    <property type="entry name" value="DNA_gyraseA_C"/>
    <property type="match status" value="6"/>
</dbReference>
<evidence type="ECO:0000256" key="3">
    <source>
        <dbReference type="ARBA" id="ARBA00022741"/>
    </source>
</evidence>
<gene>
    <name evidence="8 12" type="primary">gyrA</name>
    <name evidence="12" type="ORF">HU752_009740</name>
</gene>
<proteinExistence type="inferred from homology"/>
<keyword evidence="7 8" id="KW-0413">Isomerase</keyword>
<dbReference type="FunFam" id="3.90.199.10:FF:000001">
    <property type="entry name" value="DNA gyrase subunit A"/>
    <property type="match status" value="1"/>
</dbReference>
<feature type="region of interest" description="Disordered" evidence="10">
    <location>
        <begin position="913"/>
        <end position="932"/>
    </location>
</feature>
<keyword evidence="3 8" id="KW-0547">Nucleotide-binding</keyword>
<keyword evidence="5 8" id="KW-0799">Topoisomerase</keyword>
<dbReference type="CDD" id="cd00187">
    <property type="entry name" value="TOP4c"/>
    <property type="match status" value="1"/>
</dbReference>
<dbReference type="RefSeq" id="WP_186677291.1">
    <property type="nucleotide sequence ID" value="NZ_CP077093.1"/>
</dbReference>
<feature type="active site" description="O-(5'-phospho-DNA)-tyrosine intermediate" evidence="8 9">
    <location>
        <position position="122"/>
    </location>
</feature>
<evidence type="ECO:0000256" key="10">
    <source>
        <dbReference type="SAM" id="MobiDB-lite"/>
    </source>
</evidence>
<dbReference type="Pfam" id="PF00521">
    <property type="entry name" value="DNA_topoisoIV"/>
    <property type="match status" value="1"/>
</dbReference>
<feature type="domain" description="Topo IIA-type catalytic" evidence="11">
    <location>
        <begin position="34"/>
        <end position="534"/>
    </location>
</feature>
<organism evidence="12 13">
    <name type="scientific">Pseudomonas vanderleydeniana</name>
    <dbReference type="NCBI Taxonomy" id="2745495"/>
    <lineage>
        <taxon>Bacteria</taxon>
        <taxon>Pseudomonadati</taxon>
        <taxon>Pseudomonadota</taxon>
        <taxon>Gammaproteobacteria</taxon>
        <taxon>Pseudomonadales</taxon>
        <taxon>Pseudomonadaceae</taxon>
        <taxon>Pseudomonas</taxon>
    </lineage>
</organism>
<dbReference type="InterPro" id="IPR013757">
    <property type="entry name" value="Topo_IIA_A_a_sf"/>
</dbReference>
<dbReference type="NCBIfam" id="TIGR01063">
    <property type="entry name" value="gyrA"/>
    <property type="match status" value="1"/>
</dbReference>
<dbReference type="NCBIfam" id="NF004043">
    <property type="entry name" value="PRK05560.1"/>
    <property type="match status" value="1"/>
</dbReference>
<dbReference type="Gene3D" id="3.30.1360.40">
    <property type="match status" value="1"/>
</dbReference>
<dbReference type="EMBL" id="CP077093">
    <property type="protein sequence ID" value="QXI30209.1"/>
    <property type="molecule type" value="Genomic_DNA"/>
</dbReference>
<keyword evidence="8" id="KW-0963">Cytoplasm</keyword>
<dbReference type="GO" id="GO:0006261">
    <property type="term" value="P:DNA-templated DNA replication"/>
    <property type="evidence" value="ECO:0007669"/>
    <property type="project" value="UniProtKB-UniRule"/>
</dbReference>
<evidence type="ECO:0000256" key="8">
    <source>
        <dbReference type="HAMAP-Rule" id="MF_01897"/>
    </source>
</evidence>
<dbReference type="SUPFAM" id="SSF101904">
    <property type="entry name" value="GyrA/ParC C-terminal domain-like"/>
    <property type="match status" value="1"/>
</dbReference>
<keyword evidence="6 8" id="KW-0238">DNA-binding</keyword>
<dbReference type="PANTHER" id="PTHR43493">
    <property type="entry name" value="DNA GYRASE/TOPOISOMERASE SUBUNIT A"/>
    <property type="match status" value="1"/>
</dbReference>
<keyword evidence="13" id="KW-1185">Reference proteome</keyword>
<comment type="miscellaneous">
    <text evidence="8">Few gyrases are as efficient as E.coli at forming negative supercoils. Not all organisms have 2 type II topoisomerases; in organisms with a single type II topoisomerase this enzyme also has to decatenate newly replicated chromosomes.</text>
</comment>
<dbReference type="InterPro" id="IPR005743">
    <property type="entry name" value="GyrA"/>
</dbReference>
<dbReference type="SMART" id="SM00434">
    <property type="entry name" value="TOP4c"/>
    <property type="match status" value="1"/>
</dbReference>
<dbReference type="Gene3D" id="3.90.199.10">
    <property type="entry name" value="Topoisomerase II, domain 5"/>
    <property type="match status" value="1"/>
</dbReference>
<evidence type="ECO:0000256" key="6">
    <source>
        <dbReference type="ARBA" id="ARBA00023125"/>
    </source>
</evidence>
<dbReference type="SUPFAM" id="SSF56719">
    <property type="entry name" value="Type II DNA topoisomerase"/>
    <property type="match status" value="1"/>
</dbReference>
<dbReference type="InterPro" id="IPR013758">
    <property type="entry name" value="Topo_IIA_A/C_ab"/>
</dbReference>
<dbReference type="AlphaFoldDB" id="A0A9E6TTV5"/>
<dbReference type="FunFam" id="3.30.1360.40:FF:000002">
    <property type="entry name" value="DNA gyrase subunit A"/>
    <property type="match status" value="1"/>
</dbReference>
<name>A0A9E6TTV5_9PSED</name>
<dbReference type="Gene3D" id="1.10.268.10">
    <property type="entry name" value="Topoisomerase, domain 3"/>
    <property type="match status" value="1"/>
</dbReference>
<dbReference type="Gene3D" id="2.120.10.90">
    <property type="entry name" value="DNA gyrase/topoisomerase IV, subunit A, C-terminal"/>
    <property type="match status" value="1"/>
</dbReference>
<comment type="subunit">
    <text evidence="8">Heterotetramer, composed of two GyrA and two GyrB chains. In the heterotetramer, GyrA contains the active site tyrosine that forms a transient covalent intermediate with DNA, while GyrB binds cofactors and catalyzes ATP hydrolysis.</text>
</comment>
<comment type="catalytic activity">
    <reaction evidence="1 8 9">
        <text>ATP-dependent breakage, passage and rejoining of double-stranded DNA.</text>
        <dbReference type="EC" id="5.6.2.2"/>
    </reaction>
</comment>